<keyword evidence="6" id="KW-1185">Reference proteome</keyword>
<dbReference type="RefSeq" id="WP_211801748.1">
    <property type="nucleotide sequence ID" value="NZ_JAGSCS010000012.1"/>
</dbReference>
<feature type="transmembrane region" description="Helical" evidence="3">
    <location>
        <begin position="40"/>
        <end position="59"/>
    </location>
</feature>
<gene>
    <name evidence="5" type="ORF">KCG48_09670</name>
</gene>
<dbReference type="GO" id="GO:0016020">
    <property type="term" value="C:membrane"/>
    <property type="evidence" value="ECO:0007669"/>
    <property type="project" value="InterPro"/>
</dbReference>
<organism evidence="5 6">
    <name type="scientific">Proteiniclasticum sediminis</name>
    <dbReference type="NCBI Taxonomy" id="2804028"/>
    <lineage>
        <taxon>Bacteria</taxon>
        <taxon>Bacillati</taxon>
        <taxon>Bacillota</taxon>
        <taxon>Clostridia</taxon>
        <taxon>Eubacteriales</taxon>
        <taxon>Clostridiaceae</taxon>
        <taxon>Proteiniclasticum</taxon>
    </lineage>
</organism>
<evidence type="ECO:0000259" key="4">
    <source>
        <dbReference type="PROSITE" id="PS50111"/>
    </source>
</evidence>
<feature type="transmembrane region" description="Helical" evidence="3">
    <location>
        <begin position="16"/>
        <end position="34"/>
    </location>
</feature>
<feature type="transmembrane region" description="Helical" evidence="3">
    <location>
        <begin position="66"/>
        <end position="86"/>
    </location>
</feature>
<evidence type="ECO:0000313" key="6">
    <source>
        <dbReference type="Proteomes" id="UP000675379"/>
    </source>
</evidence>
<keyword evidence="3" id="KW-0472">Membrane</keyword>
<name>A0A941CPP9_9CLOT</name>
<reference evidence="5" key="1">
    <citation type="submission" date="2021-04" db="EMBL/GenBank/DDBJ databases">
        <title>Proteiniclasticum sedimins sp. nov., an obligate anaerobic bacterium isolated from anaerobic sludge.</title>
        <authorList>
            <person name="Liu J."/>
        </authorList>
    </citation>
    <scope>NUCLEOTIDE SEQUENCE</scope>
    <source>
        <strain evidence="5">BAD-10</strain>
    </source>
</reference>
<comment type="caution">
    <text evidence="5">The sequence shown here is derived from an EMBL/GenBank/DDBJ whole genome shotgun (WGS) entry which is preliminary data.</text>
</comment>
<evidence type="ECO:0000256" key="3">
    <source>
        <dbReference type="SAM" id="Phobius"/>
    </source>
</evidence>
<evidence type="ECO:0000256" key="1">
    <source>
        <dbReference type="ARBA" id="ARBA00023224"/>
    </source>
</evidence>
<keyword evidence="3" id="KW-0812">Transmembrane</keyword>
<feature type="transmembrane region" description="Helical" evidence="3">
    <location>
        <begin position="113"/>
        <end position="132"/>
    </location>
</feature>
<feature type="transmembrane region" description="Helical" evidence="3">
    <location>
        <begin position="92"/>
        <end position="108"/>
    </location>
</feature>
<feature type="transmembrane region" description="Helical" evidence="3">
    <location>
        <begin position="144"/>
        <end position="162"/>
    </location>
</feature>
<dbReference type="SUPFAM" id="SSF58104">
    <property type="entry name" value="Methyl-accepting chemotaxis protein (MCP) signaling domain"/>
    <property type="match status" value="1"/>
</dbReference>
<dbReference type="EMBL" id="JAGSCS010000012">
    <property type="protein sequence ID" value="MBR0576605.1"/>
    <property type="molecule type" value="Genomic_DNA"/>
</dbReference>
<evidence type="ECO:0000256" key="2">
    <source>
        <dbReference type="PROSITE-ProRule" id="PRU00284"/>
    </source>
</evidence>
<dbReference type="Proteomes" id="UP000675379">
    <property type="component" value="Unassembled WGS sequence"/>
</dbReference>
<evidence type="ECO:0000313" key="5">
    <source>
        <dbReference type="EMBL" id="MBR0576605.1"/>
    </source>
</evidence>
<dbReference type="PROSITE" id="PS50111">
    <property type="entry name" value="CHEMOTAXIS_TRANSDUC_2"/>
    <property type="match status" value="1"/>
</dbReference>
<dbReference type="InterPro" id="IPR004089">
    <property type="entry name" value="MCPsignal_dom"/>
</dbReference>
<protein>
    <submittedName>
        <fullName evidence="5">Methyl-accepting chemotaxis protein</fullName>
    </submittedName>
</protein>
<dbReference type="AlphaFoldDB" id="A0A941CPP9"/>
<dbReference type="SMART" id="SM00283">
    <property type="entry name" value="MA"/>
    <property type="match status" value="1"/>
</dbReference>
<proteinExistence type="predicted"/>
<dbReference type="PANTHER" id="PTHR32089:SF112">
    <property type="entry name" value="LYSOZYME-LIKE PROTEIN-RELATED"/>
    <property type="match status" value="1"/>
</dbReference>
<dbReference type="GO" id="GO:0007165">
    <property type="term" value="P:signal transduction"/>
    <property type="evidence" value="ECO:0007669"/>
    <property type="project" value="UniProtKB-KW"/>
</dbReference>
<keyword evidence="3" id="KW-1133">Transmembrane helix</keyword>
<dbReference type="Gene3D" id="1.10.287.950">
    <property type="entry name" value="Methyl-accepting chemotaxis protein"/>
    <property type="match status" value="1"/>
</dbReference>
<dbReference type="Pfam" id="PF00015">
    <property type="entry name" value="MCPsignal"/>
    <property type="match status" value="1"/>
</dbReference>
<dbReference type="PANTHER" id="PTHR32089">
    <property type="entry name" value="METHYL-ACCEPTING CHEMOTAXIS PROTEIN MCPB"/>
    <property type="match status" value="1"/>
</dbReference>
<keyword evidence="1 2" id="KW-0807">Transducer</keyword>
<sequence length="494" mass="54472">MDMEKNHLDNRRVDRFNLKLVFGLLGALVLQTFFNYGPRYSLIMGGSGLLAAFLGLLVYRLPFPTGFRNFFIGSLGMYEALFMLHITQGEPKIFLAFYISLLMVGLYFQKLLILIFGILFNLILTIFFLLSPHSVLKSGSLQEFISFMVLFDLACVVFYHLVKWGRSAMDSAAKSAKDSSRLLQTLEETLQAIDEGTGSLRSELAQSAEDLTSISGISQSITRAVAEIAQGVGDEAQSVQEINFLAEETGELLSRVGSASTEVSVITAKTAVQTGDNRKRLEESSTQMTFIGDRVDRASSEVRLLEESIGRIHQILDSITRISDQTNLLALNAAIEAARAGEAGRGFSVVADEVRKLAEESRVSVKKASGIIQEILTGAAKVLEETSLSRDSVLQGKTLMTGMRTSFQLMEEAFREVQIKTGEQETSLRQLTQKFSIIQSQVENIASISEEHAAAVEEIQATFEEQHDRILHASQALETMKASSDALQKLTAHE</sequence>
<accession>A0A941CPP9</accession>
<feature type="domain" description="Methyl-accepting transducer" evidence="4">
    <location>
        <begin position="210"/>
        <end position="460"/>
    </location>
</feature>